<reference evidence="2 3" key="1">
    <citation type="submission" date="2015-01" db="EMBL/GenBank/DDBJ databases">
        <title>The Genome Sequence of Rhinocladiella mackenzie CBS 650.93.</title>
        <authorList>
            <consortium name="The Broad Institute Genomics Platform"/>
            <person name="Cuomo C."/>
            <person name="de Hoog S."/>
            <person name="Gorbushina A."/>
            <person name="Stielow B."/>
            <person name="Teixiera M."/>
            <person name="Abouelleil A."/>
            <person name="Chapman S.B."/>
            <person name="Priest M."/>
            <person name="Young S.K."/>
            <person name="Wortman J."/>
            <person name="Nusbaum C."/>
            <person name="Birren B."/>
        </authorList>
    </citation>
    <scope>NUCLEOTIDE SEQUENCE [LARGE SCALE GENOMIC DNA]</scope>
    <source>
        <strain evidence="2 3">CBS 650.93</strain>
    </source>
</reference>
<dbReference type="AlphaFoldDB" id="A0A0D2GY38"/>
<name>A0A0D2GY38_9EURO</name>
<dbReference type="PANTHER" id="PTHR33990">
    <property type="entry name" value="PROTEIN YJDN-RELATED"/>
    <property type="match status" value="1"/>
</dbReference>
<dbReference type="InterPro" id="IPR009725">
    <property type="entry name" value="3_dmu_93_MTrfase"/>
</dbReference>
<organism evidence="2 3">
    <name type="scientific">Rhinocladiella mackenziei CBS 650.93</name>
    <dbReference type="NCBI Taxonomy" id="1442369"/>
    <lineage>
        <taxon>Eukaryota</taxon>
        <taxon>Fungi</taxon>
        <taxon>Dikarya</taxon>
        <taxon>Ascomycota</taxon>
        <taxon>Pezizomycotina</taxon>
        <taxon>Eurotiomycetes</taxon>
        <taxon>Chaetothyriomycetidae</taxon>
        <taxon>Chaetothyriales</taxon>
        <taxon>Herpotrichiellaceae</taxon>
        <taxon>Rhinocladiella</taxon>
    </lineage>
</organism>
<dbReference type="CDD" id="cd06588">
    <property type="entry name" value="PhnB_like"/>
    <property type="match status" value="1"/>
</dbReference>
<dbReference type="Gene3D" id="3.30.720.100">
    <property type="match status" value="1"/>
</dbReference>
<dbReference type="PIRSF" id="PIRSF021700">
    <property type="entry name" value="3_dmu_93_MTrfase"/>
    <property type="match status" value="1"/>
</dbReference>
<gene>
    <name evidence="2" type="ORF">Z518_06678</name>
</gene>
<dbReference type="Gene3D" id="3.30.720.110">
    <property type="match status" value="1"/>
</dbReference>
<evidence type="ECO:0000313" key="3">
    <source>
        <dbReference type="Proteomes" id="UP000053617"/>
    </source>
</evidence>
<sequence length="143" mass="15899">MASSTARSTAKPFLMFQNGQASSAISFYISTIPHSHIISLDHYVSGEAGAEGTVKMAKVSIAGLEVMIIDSAVKHDFDFTPSMSFFVDFKDEEEVEKVYNSLLEGQGDGGKGKVMMPLDGYWFSRKFAWVQDRWGVSWQLNLE</sequence>
<feature type="domain" description="PhnB-like" evidence="1">
    <location>
        <begin position="11"/>
        <end position="140"/>
    </location>
</feature>
<accession>A0A0D2GY38</accession>
<dbReference type="InterPro" id="IPR029068">
    <property type="entry name" value="Glyas_Bleomycin-R_OHBP_Dase"/>
</dbReference>
<dbReference type="Pfam" id="PF06983">
    <property type="entry name" value="3-dmu-9_3-mt"/>
    <property type="match status" value="1"/>
</dbReference>
<dbReference type="GeneID" id="25294749"/>
<dbReference type="RefSeq" id="XP_013270264.1">
    <property type="nucleotide sequence ID" value="XM_013414810.1"/>
</dbReference>
<dbReference type="VEuPathDB" id="FungiDB:Z518_06678"/>
<dbReference type="OrthoDB" id="10255422at2759"/>
<dbReference type="EMBL" id="KN847479">
    <property type="protein sequence ID" value="KIX03128.1"/>
    <property type="molecule type" value="Genomic_DNA"/>
</dbReference>
<evidence type="ECO:0000313" key="2">
    <source>
        <dbReference type="EMBL" id="KIX03128.1"/>
    </source>
</evidence>
<dbReference type="SUPFAM" id="SSF54593">
    <property type="entry name" value="Glyoxalase/Bleomycin resistance protein/Dihydroxybiphenyl dioxygenase"/>
    <property type="match status" value="1"/>
</dbReference>
<dbReference type="PANTHER" id="PTHR33990:SF4">
    <property type="entry name" value="PHNB-LIKE DOMAIN-CONTAINING PROTEIN"/>
    <property type="match status" value="1"/>
</dbReference>
<evidence type="ECO:0000259" key="1">
    <source>
        <dbReference type="Pfam" id="PF06983"/>
    </source>
</evidence>
<protein>
    <submittedName>
        <fullName evidence="2">Rhinocladiella mackenziei CBS 650.93 unplaced genomic scaffold supercont1.5, whole genome shotgun sequence</fullName>
    </submittedName>
</protein>
<proteinExistence type="predicted"/>
<dbReference type="Proteomes" id="UP000053617">
    <property type="component" value="Unassembled WGS sequence"/>
</dbReference>
<keyword evidence="3" id="KW-1185">Reference proteome</keyword>
<dbReference type="InterPro" id="IPR028973">
    <property type="entry name" value="PhnB-like"/>
</dbReference>
<dbReference type="HOGENOM" id="CLU_046006_17_4_1"/>